<evidence type="ECO:0000313" key="5">
    <source>
        <dbReference type="Proteomes" id="UP000266482"/>
    </source>
</evidence>
<dbReference type="Proteomes" id="UP000266482">
    <property type="component" value="Unassembled WGS sequence"/>
</dbReference>
<protein>
    <submittedName>
        <fullName evidence="4">Alpha/beta fold hydrolase</fullName>
    </submittedName>
</protein>
<proteinExistence type="predicted"/>
<dbReference type="InterPro" id="IPR029058">
    <property type="entry name" value="AB_hydrolase_fold"/>
</dbReference>
<name>A0A3A1USE0_9BACL</name>
<keyword evidence="5" id="KW-1185">Reference proteome</keyword>
<feature type="chain" id="PRO_5017380611" evidence="1">
    <location>
        <begin position="30"/>
        <end position="570"/>
    </location>
</feature>
<reference evidence="4 5" key="1">
    <citation type="submission" date="2018-09" db="EMBL/GenBank/DDBJ databases">
        <title>Paenibacillus aracenensis nov. sp. isolated from a cave in southern Spain.</title>
        <authorList>
            <person name="Jurado V."/>
            <person name="Gutierrez-Patricio S."/>
            <person name="Gonzalez-Pimentel J.L."/>
            <person name="Miller A.Z."/>
            <person name="Laiz L."/>
            <person name="Saiz-Jimenez C."/>
        </authorList>
    </citation>
    <scope>NUCLEOTIDE SEQUENCE [LARGE SCALE GENOMIC DNA]</scope>
    <source>
        <strain evidence="4 5">DSM 22867</strain>
    </source>
</reference>
<evidence type="ECO:0000256" key="1">
    <source>
        <dbReference type="SAM" id="SignalP"/>
    </source>
</evidence>
<organism evidence="4 5">
    <name type="scientific">Paenibacillus nanensis</name>
    <dbReference type="NCBI Taxonomy" id="393251"/>
    <lineage>
        <taxon>Bacteria</taxon>
        <taxon>Bacillati</taxon>
        <taxon>Bacillota</taxon>
        <taxon>Bacilli</taxon>
        <taxon>Bacillales</taxon>
        <taxon>Paenibacillaceae</taxon>
        <taxon>Paenibacillus</taxon>
    </lineage>
</organism>
<dbReference type="Gene3D" id="3.40.50.1820">
    <property type="entry name" value="alpha/beta hydrolase"/>
    <property type="match status" value="1"/>
</dbReference>
<dbReference type="InterPro" id="IPR053145">
    <property type="entry name" value="AB_hydrolase_Est10"/>
</dbReference>
<feature type="signal peptide" evidence="1">
    <location>
        <begin position="1"/>
        <end position="29"/>
    </location>
</feature>
<dbReference type="AlphaFoldDB" id="A0A3A1USE0"/>
<dbReference type="OrthoDB" id="9809549at2"/>
<dbReference type="RefSeq" id="WP_119600741.1">
    <property type="nucleotide sequence ID" value="NZ_QXQA01000010.1"/>
</dbReference>
<feature type="domain" description="Copper amine oxidase-like N-terminal" evidence="3">
    <location>
        <begin position="53"/>
        <end position="142"/>
    </location>
</feature>
<dbReference type="GO" id="GO:0052689">
    <property type="term" value="F:carboxylic ester hydrolase activity"/>
    <property type="evidence" value="ECO:0007669"/>
    <property type="project" value="TreeGrafter"/>
</dbReference>
<dbReference type="Pfam" id="PF00326">
    <property type="entry name" value="Peptidase_S9"/>
    <property type="match status" value="1"/>
</dbReference>
<dbReference type="InterPro" id="IPR036582">
    <property type="entry name" value="Mao_N_sf"/>
</dbReference>
<dbReference type="Gene3D" id="3.30.457.10">
    <property type="entry name" value="Copper amine oxidase-like, N-terminal domain"/>
    <property type="match status" value="1"/>
</dbReference>
<keyword evidence="1" id="KW-0732">Signal</keyword>
<dbReference type="EMBL" id="QXQA01000010">
    <property type="protein sequence ID" value="RIX51448.1"/>
    <property type="molecule type" value="Genomic_DNA"/>
</dbReference>
<dbReference type="PANTHER" id="PTHR43265">
    <property type="entry name" value="ESTERASE ESTD"/>
    <property type="match status" value="1"/>
</dbReference>
<comment type="caution">
    <text evidence="4">The sequence shown here is derived from an EMBL/GenBank/DDBJ whole genome shotgun (WGS) entry which is preliminary data.</text>
</comment>
<dbReference type="GO" id="GO:0006508">
    <property type="term" value="P:proteolysis"/>
    <property type="evidence" value="ECO:0007669"/>
    <property type="project" value="InterPro"/>
</dbReference>
<dbReference type="Pfam" id="PF07833">
    <property type="entry name" value="Cu_amine_oxidN1"/>
    <property type="match status" value="1"/>
</dbReference>
<accession>A0A3A1USE0</accession>
<dbReference type="SUPFAM" id="SSF53474">
    <property type="entry name" value="alpha/beta-Hydrolases"/>
    <property type="match status" value="1"/>
</dbReference>
<dbReference type="InterPro" id="IPR012854">
    <property type="entry name" value="Cu_amine_oxidase-like_N"/>
</dbReference>
<evidence type="ECO:0000259" key="3">
    <source>
        <dbReference type="Pfam" id="PF07833"/>
    </source>
</evidence>
<keyword evidence="4" id="KW-0378">Hydrolase</keyword>
<sequence length="570" mass="61086">MKRVQPTAKKAIIASSIALLMAAPSVTYAAQEAALSSGSVKTAAETARAPLADSAQVPIRQVAESLGAKVEWDPAARAVTILRGADTIILTVGKKQAIVNGKEIQMSEAVSIADQKTYASLDFLNESLGTAAFWSAADEAVTVDAGDFKGAASLFVHHLIAGAASKLPSMMSAPLQQSLPEPTLGVLSQQYAAAYGRPAMQLTAAVQTNDVHTSVVMGYETDKGPLEITVRFKADGLIDDLYFAPLTPATPYQKPEYDKGNYTEKEVVIGDGEYALPGTLTLPEGEGPFAAVILVHGSGPHDRDSSIGGAKVFKDIAAGLAARNIATLRYEKVSKEHTFKLSAQPKFTLKNETADDALLAAGLLAAMKEIDSARIYVAGHSQGGYAVPMMLDSDTNSLIDGAILLSAPSGQLTDVMVEQQDEALKRMNELGLPEEMIAAQERSAAMIKQTAALIQNPEYSAEKLPEPFPLPPAYWWYEQRDYVPSESAKSQTAPLLILQGENDWQVSMKQYEGWKTALAARPNTAFKSYPKLNHLMTEYDGLSIGMEYGAPANVSAEVITDMADWIDRQK</sequence>
<dbReference type="SUPFAM" id="SSF55383">
    <property type="entry name" value="Copper amine oxidase, domain N"/>
    <property type="match status" value="1"/>
</dbReference>
<evidence type="ECO:0000259" key="2">
    <source>
        <dbReference type="Pfam" id="PF00326"/>
    </source>
</evidence>
<feature type="domain" description="Peptidase S9 prolyl oligopeptidase catalytic" evidence="2">
    <location>
        <begin position="346"/>
        <end position="397"/>
    </location>
</feature>
<dbReference type="PANTHER" id="PTHR43265:SF1">
    <property type="entry name" value="ESTERASE ESTD"/>
    <property type="match status" value="1"/>
</dbReference>
<evidence type="ECO:0000313" key="4">
    <source>
        <dbReference type="EMBL" id="RIX51448.1"/>
    </source>
</evidence>
<gene>
    <name evidence="4" type="ORF">D3P08_16150</name>
</gene>
<dbReference type="GO" id="GO:0008236">
    <property type="term" value="F:serine-type peptidase activity"/>
    <property type="evidence" value="ECO:0007669"/>
    <property type="project" value="InterPro"/>
</dbReference>
<dbReference type="InterPro" id="IPR001375">
    <property type="entry name" value="Peptidase_S9_cat"/>
</dbReference>